<comment type="caution">
    <text evidence="7">The sequence shown here is derived from an EMBL/GenBank/DDBJ whole genome shotgun (WGS) entry which is preliminary data.</text>
</comment>
<dbReference type="PANTHER" id="PTHR47178">
    <property type="entry name" value="MONOOXYGENASE, FAD-BINDING"/>
    <property type="match status" value="1"/>
</dbReference>
<dbReference type="SUPFAM" id="SSF51905">
    <property type="entry name" value="FAD/NAD(P)-binding domain"/>
    <property type="match status" value="1"/>
</dbReference>
<dbReference type="PRINTS" id="PR00420">
    <property type="entry name" value="RNGMNOXGNASE"/>
</dbReference>
<keyword evidence="8" id="KW-1185">Reference proteome</keyword>
<dbReference type="PANTHER" id="PTHR47178:SF1">
    <property type="entry name" value="FAD-BINDING DOMAIN-CONTAINING PROTEIN-RELATED"/>
    <property type="match status" value="1"/>
</dbReference>
<evidence type="ECO:0000256" key="3">
    <source>
        <dbReference type="ARBA" id="ARBA00022827"/>
    </source>
</evidence>
<sequence>MSTQTDAPHVLIIGAGITGLVLAQALKSHGVGFTIYERDSDPSYRGRGWGLTIHWALDTLLSLLPQDIIDRLPDTYVDSVAAAAGEKGTFPFFDLRTGERRWQLTSPNRIRVGRERLRRLLMEGIDVKNPTNTFKQWSHTLTSISHPTHQTLIAHFHNTTSPSLPLSATGTSLIGADGSHSAVRSHLLPSSISTNTKLPIRFLGISAPFPSALALSLQALDPFFFQGGDPLTDVFLYFSFFSTPKEDERERGEGQWEGQLSLSYPYRAGFWGKDQPMEVPASDAERVALMKEFAAGWQEPFRGLVMSLAEDTPVKELLVEDYLPEPGIGESGKGKVVLVGDAAHAMTIYRGEAANHGIMDVSVLLSHILPVLKQPRQTPRMREAVLAYEEDMIARTRPAVLASRRAAMDAHEYRKIDADSPLVSKRVVIREEMD</sequence>
<evidence type="ECO:0000256" key="4">
    <source>
        <dbReference type="ARBA" id="ARBA00023002"/>
    </source>
</evidence>
<dbReference type="Proteomes" id="UP000664521">
    <property type="component" value="Unassembled WGS sequence"/>
</dbReference>
<keyword evidence="3" id="KW-0274">FAD</keyword>
<evidence type="ECO:0000313" key="8">
    <source>
        <dbReference type="Proteomes" id="UP000664521"/>
    </source>
</evidence>
<protein>
    <recommendedName>
        <fullName evidence="6">FAD-binding domain-containing protein</fullName>
    </recommendedName>
</protein>
<dbReference type="Gene3D" id="3.50.50.60">
    <property type="entry name" value="FAD/NAD(P)-binding domain"/>
    <property type="match status" value="1"/>
</dbReference>
<proteinExistence type="predicted"/>
<evidence type="ECO:0000256" key="2">
    <source>
        <dbReference type="ARBA" id="ARBA00022630"/>
    </source>
</evidence>
<name>A0A8H3GCG0_9LECA</name>
<accession>A0A8H3GCG0</accession>
<keyword evidence="5" id="KW-0503">Monooxygenase</keyword>
<comment type="cofactor">
    <cofactor evidence="1">
        <name>FAD</name>
        <dbReference type="ChEBI" id="CHEBI:57692"/>
    </cofactor>
</comment>
<evidence type="ECO:0000256" key="1">
    <source>
        <dbReference type="ARBA" id="ARBA00001974"/>
    </source>
</evidence>
<dbReference type="GO" id="GO:0004497">
    <property type="term" value="F:monooxygenase activity"/>
    <property type="evidence" value="ECO:0007669"/>
    <property type="project" value="UniProtKB-KW"/>
</dbReference>
<evidence type="ECO:0000313" key="7">
    <source>
        <dbReference type="EMBL" id="CAF9937378.1"/>
    </source>
</evidence>
<feature type="domain" description="FAD-binding" evidence="6">
    <location>
        <begin position="333"/>
        <end position="374"/>
    </location>
</feature>
<dbReference type="EMBL" id="CAJPDS010000101">
    <property type="protein sequence ID" value="CAF9937378.1"/>
    <property type="molecule type" value="Genomic_DNA"/>
</dbReference>
<feature type="domain" description="FAD-binding" evidence="6">
    <location>
        <begin position="9"/>
        <end position="206"/>
    </location>
</feature>
<organism evidence="7 8">
    <name type="scientific">Heterodermia speciosa</name>
    <dbReference type="NCBI Taxonomy" id="116794"/>
    <lineage>
        <taxon>Eukaryota</taxon>
        <taxon>Fungi</taxon>
        <taxon>Dikarya</taxon>
        <taxon>Ascomycota</taxon>
        <taxon>Pezizomycotina</taxon>
        <taxon>Lecanoromycetes</taxon>
        <taxon>OSLEUM clade</taxon>
        <taxon>Lecanoromycetidae</taxon>
        <taxon>Caliciales</taxon>
        <taxon>Physciaceae</taxon>
        <taxon>Heterodermia</taxon>
    </lineage>
</organism>
<dbReference type="GO" id="GO:0071949">
    <property type="term" value="F:FAD binding"/>
    <property type="evidence" value="ECO:0007669"/>
    <property type="project" value="InterPro"/>
</dbReference>
<evidence type="ECO:0000259" key="6">
    <source>
        <dbReference type="Pfam" id="PF01494"/>
    </source>
</evidence>
<dbReference type="InterPro" id="IPR002938">
    <property type="entry name" value="FAD-bd"/>
</dbReference>
<dbReference type="OrthoDB" id="47494at2759"/>
<evidence type="ECO:0000256" key="5">
    <source>
        <dbReference type="ARBA" id="ARBA00023033"/>
    </source>
</evidence>
<keyword evidence="4" id="KW-0560">Oxidoreductase</keyword>
<dbReference type="InterPro" id="IPR036188">
    <property type="entry name" value="FAD/NAD-bd_sf"/>
</dbReference>
<dbReference type="AlphaFoldDB" id="A0A8H3GCG0"/>
<dbReference type="Pfam" id="PF01494">
    <property type="entry name" value="FAD_binding_3"/>
    <property type="match status" value="2"/>
</dbReference>
<keyword evidence="2" id="KW-0285">Flavoprotein</keyword>
<reference evidence="7" key="1">
    <citation type="submission" date="2021-03" db="EMBL/GenBank/DDBJ databases">
        <authorList>
            <person name="Tagirdzhanova G."/>
        </authorList>
    </citation>
    <scope>NUCLEOTIDE SEQUENCE</scope>
</reference>
<gene>
    <name evidence="7" type="ORF">HETSPECPRED_000516</name>
</gene>